<dbReference type="Proteomes" id="UP000295122">
    <property type="component" value="Unassembled WGS sequence"/>
</dbReference>
<evidence type="ECO:0000313" key="2">
    <source>
        <dbReference type="EMBL" id="TDR90135.1"/>
    </source>
</evidence>
<name>A0A4R7BZE3_9HYPH</name>
<feature type="chain" id="PRO_5020705101" evidence="1">
    <location>
        <begin position="23"/>
        <end position="69"/>
    </location>
</feature>
<evidence type="ECO:0000313" key="3">
    <source>
        <dbReference type="Proteomes" id="UP000295122"/>
    </source>
</evidence>
<proteinExistence type="predicted"/>
<feature type="signal peptide" evidence="1">
    <location>
        <begin position="1"/>
        <end position="22"/>
    </location>
</feature>
<accession>A0A4R7BZE3</accession>
<sequence length="69" mass="7712">MRSMLVVAVAALCLLGAPPATAVPSAKAVSASDLVSEARVRQRRVVCRDGHVRRWVRGRWRVTPFRRCR</sequence>
<keyword evidence="1" id="KW-0732">Signal</keyword>
<comment type="caution">
    <text evidence="2">The sequence shown here is derived from an EMBL/GenBank/DDBJ whole genome shotgun (WGS) entry which is preliminary data.</text>
</comment>
<keyword evidence="3" id="KW-1185">Reference proteome</keyword>
<gene>
    <name evidence="2" type="ORF">EV668_2977</name>
</gene>
<dbReference type="EMBL" id="SNZR01000013">
    <property type="protein sequence ID" value="TDR90135.1"/>
    <property type="molecule type" value="Genomic_DNA"/>
</dbReference>
<organism evidence="2 3">
    <name type="scientific">Enterovirga rhinocerotis</name>
    <dbReference type="NCBI Taxonomy" id="1339210"/>
    <lineage>
        <taxon>Bacteria</taxon>
        <taxon>Pseudomonadati</taxon>
        <taxon>Pseudomonadota</taxon>
        <taxon>Alphaproteobacteria</taxon>
        <taxon>Hyphomicrobiales</taxon>
        <taxon>Methylobacteriaceae</taxon>
        <taxon>Enterovirga</taxon>
    </lineage>
</organism>
<evidence type="ECO:0000256" key="1">
    <source>
        <dbReference type="SAM" id="SignalP"/>
    </source>
</evidence>
<reference evidence="2 3" key="1">
    <citation type="submission" date="2019-03" db="EMBL/GenBank/DDBJ databases">
        <title>Genomic Encyclopedia of Type Strains, Phase IV (KMG-IV): sequencing the most valuable type-strain genomes for metagenomic binning, comparative biology and taxonomic classification.</title>
        <authorList>
            <person name="Goeker M."/>
        </authorList>
    </citation>
    <scope>NUCLEOTIDE SEQUENCE [LARGE SCALE GENOMIC DNA]</scope>
    <source>
        <strain evidence="2 3">DSM 25903</strain>
    </source>
</reference>
<protein>
    <submittedName>
        <fullName evidence="2">Uncharacterized protein</fullName>
    </submittedName>
</protein>
<dbReference type="RefSeq" id="WP_133771287.1">
    <property type="nucleotide sequence ID" value="NZ_SNZR01000013.1"/>
</dbReference>
<dbReference type="AlphaFoldDB" id="A0A4R7BZE3"/>